<dbReference type="EMBL" id="CP045503">
    <property type="protein sequence ID" value="QPG60646.1"/>
    <property type="molecule type" value="Genomic_DNA"/>
</dbReference>
<dbReference type="Proteomes" id="UP000316416">
    <property type="component" value="Chromosome"/>
</dbReference>
<evidence type="ECO:0000256" key="4">
    <source>
        <dbReference type="ARBA" id="ARBA00023136"/>
    </source>
</evidence>
<feature type="transmembrane region" description="Helical" evidence="6">
    <location>
        <begin position="352"/>
        <end position="371"/>
    </location>
</feature>
<keyword evidence="4 6" id="KW-0472">Membrane</keyword>
<evidence type="ECO:0000256" key="2">
    <source>
        <dbReference type="ARBA" id="ARBA00022692"/>
    </source>
</evidence>
<feature type="transmembrane region" description="Helical" evidence="6">
    <location>
        <begin position="304"/>
        <end position="325"/>
    </location>
</feature>
<evidence type="ECO:0000313" key="8">
    <source>
        <dbReference type="EMBL" id="QPG60646.1"/>
    </source>
</evidence>
<dbReference type="RefSeq" id="WP_142873566.1">
    <property type="nucleotide sequence ID" value="NZ_CP045503.2"/>
</dbReference>
<feature type="transmembrane region" description="Helical" evidence="6">
    <location>
        <begin position="270"/>
        <end position="292"/>
    </location>
</feature>
<evidence type="ECO:0000256" key="6">
    <source>
        <dbReference type="SAM" id="Phobius"/>
    </source>
</evidence>
<dbReference type="PANTHER" id="PTHR43471">
    <property type="entry name" value="ABC TRANSPORTER PERMEASE"/>
    <property type="match status" value="1"/>
</dbReference>
<evidence type="ECO:0000256" key="5">
    <source>
        <dbReference type="SAM" id="Coils"/>
    </source>
</evidence>
<keyword evidence="9" id="KW-1185">Reference proteome</keyword>
<sequence>MNKIITMVRKELIDAARDKRSVMAGLYYAIGTPLMMCGMFMLLIGQMSSPEDLNIKIDNADNAPDLIKYLSSQGISHGDSQSTNDEGDKLDVKDIRLVISDDYAAQMAKGMSAEITLIADKSNEKLQNSIRRLERNLQTYSAEMGSLRLIARGIDPRVVQPIKINVEDQATPDSKGGVILGVATMTMIYAVFISGMNLAIDTSAGERERNSLSLLLSHPVSTRSIVLAKVFSVTVFAMLGLLLTLIMSKISYAFVPWQELGFTVNISTDFILLMMLIGLPIAMMAASLQLFVSFMAKTFKEAQSYLTLVLIVPMMLSMAASYNIAPDTLQWLPVSGQQQALIAFIKGREIPMLQLLLSSLTTLIIAAGLTFGMERSLKSEKIVFGL</sequence>
<name>A0ABX6VLA4_9GAMM</name>
<organism evidence="8 9">
    <name type="scientific">Shewanella eurypsychrophilus</name>
    <dbReference type="NCBI Taxonomy" id="2593656"/>
    <lineage>
        <taxon>Bacteria</taxon>
        <taxon>Pseudomonadati</taxon>
        <taxon>Pseudomonadota</taxon>
        <taxon>Gammaproteobacteria</taxon>
        <taxon>Alteromonadales</taxon>
        <taxon>Shewanellaceae</taxon>
        <taxon>Shewanella</taxon>
    </lineage>
</organism>
<evidence type="ECO:0000256" key="1">
    <source>
        <dbReference type="ARBA" id="ARBA00004141"/>
    </source>
</evidence>
<evidence type="ECO:0000313" key="9">
    <source>
        <dbReference type="Proteomes" id="UP000316416"/>
    </source>
</evidence>
<evidence type="ECO:0000256" key="3">
    <source>
        <dbReference type="ARBA" id="ARBA00022989"/>
    </source>
</evidence>
<keyword evidence="3 6" id="KW-1133">Transmembrane helix</keyword>
<feature type="coiled-coil region" evidence="5">
    <location>
        <begin position="123"/>
        <end position="150"/>
    </location>
</feature>
<dbReference type="Pfam" id="PF12698">
    <property type="entry name" value="ABC2_membrane_3"/>
    <property type="match status" value="1"/>
</dbReference>
<feature type="transmembrane region" description="Helical" evidence="6">
    <location>
        <begin position="178"/>
        <end position="200"/>
    </location>
</feature>
<accession>A0ABX6VLA4</accession>
<feature type="transmembrane region" description="Helical" evidence="6">
    <location>
        <begin position="226"/>
        <end position="250"/>
    </location>
</feature>
<gene>
    <name evidence="8" type="ORF">FM038_024875</name>
</gene>
<feature type="transmembrane region" description="Helical" evidence="6">
    <location>
        <begin position="21"/>
        <end position="44"/>
    </location>
</feature>
<dbReference type="PANTHER" id="PTHR43471:SF3">
    <property type="entry name" value="ABC TRANSPORTER PERMEASE PROTEIN NATB"/>
    <property type="match status" value="1"/>
</dbReference>
<keyword evidence="5" id="KW-0175">Coiled coil</keyword>
<dbReference type="InterPro" id="IPR013525">
    <property type="entry name" value="ABC2_TM"/>
</dbReference>
<proteinExistence type="predicted"/>
<protein>
    <submittedName>
        <fullName evidence="8">ABC transporter permease</fullName>
    </submittedName>
</protein>
<keyword evidence="2 6" id="KW-0812">Transmembrane</keyword>
<comment type="subcellular location">
    <subcellularLocation>
        <location evidence="1">Membrane</location>
        <topology evidence="1">Multi-pass membrane protein</topology>
    </subcellularLocation>
</comment>
<feature type="domain" description="ABC-2 type transporter transmembrane" evidence="7">
    <location>
        <begin position="28"/>
        <end position="334"/>
    </location>
</feature>
<reference evidence="8" key="1">
    <citation type="submission" date="2021-07" db="EMBL/GenBank/DDBJ databases">
        <title>Shewanella sp. YLB-07 whole genome sequence.</title>
        <authorList>
            <person name="Yu L."/>
        </authorList>
    </citation>
    <scope>NUCLEOTIDE SEQUENCE</scope>
    <source>
        <strain evidence="8">YLB-08</strain>
    </source>
</reference>
<evidence type="ECO:0000259" key="7">
    <source>
        <dbReference type="Pfam" id="PF12698"/>
    </source>
</evidence>